<dbReference type="RefSeq" id="WP_131444546.1">
    <property type="nucleotide sequence ID" value="NZ_SJZB01000008.1"/>
</dbReference>
<feature type="transmembrane region" description="Helical" evidence="7">
    <location>
        <begin position="136"/>
        <end position="159"/>
    </location>
</feature>
<keyword evidence="6 7" id="KW-0472">Membrane</keyword>
<feature type="transmembrane region" description="Helical" evidence="7">
    <location>
        <begin position="53"/>
        <end position="80"/>
    </location>
</feature>
<proteinExistence type="inferred from homology"/>
<dbReference type="CDD" id="cd16914">
    <property type="entry name" value="EcfT"/>
    <property type="match status" value="1"/>
</dbReference>
<comment type="caution">
    <text evidence="8">The sequence shown here is derived from an EMBL/GenBank/DDBJ whole genome shotgun (WGS) entry which is preliminary data.</text>
</comment>
<dbReference type="AlphaFoldDB" id="A0A4R1BNG0"/>
<dbReference type="EMBL" id="SJZB01000008">
    <property type="protein sequence ID" value="TCJ18918.1"/>
    <property type="molecule type" value="Genomic_DNA"/>
</dbReference>
<accession>A0A4R1BNG0</accession>
<dbReference type="InterPro" id="IPR003339">
    <property type="entry name" value="ABC/ECF_trnsptr_transmembrane"/>
</dbReference>
<evidence type="ECO:0000256" key="7">
    <source>
        <dbReference type="SAM" id="Phobius"/>
    </source>
</evidence>
<evidence type="ECO:0000256" key="5">
    <source>
        <dbReference type="ARBA" id="ARBA00022989"/>
    </source>
</evidence>
<comment type="similarity">
    <text evidence="2">Belongs to the CbiQ family.</text>
</comment>
<protein>
    <submittedName>
        <fullName evidence="8">Cobalt ECF transporter T component CbiQ</fullName>
    </submittedName>
</protein>
<dbReference type="PANTHER" id="PTHR34857:SF2">
    <property type="entry name" value="SLL0384 PROTEIN"/>
    <property type="match status" value="1"/>
</dbReference>
<gene>
    <name evidence="8" type="primary">cbiQ</name>
    <name evidence="8" type="ORF">EZJ19_01550</name>
</gene>
<dbReference type="PANTHER" id="PTHR34857">
    <property type="entry name" value="SLL0384 PROTEIN"/>
    <property type="match status" value="1"/>
</dbReference>
<feature type="transmembrane region" description="Helical" evidence="7">
    <location>
        <begin position="171"/>
        <end position="190"/>
    </location>
</feature>
<evidence type="ECO:0000256" key="1">
    <source>
        <dbReference type="ARBA" id="ARBA00004651"/>
    </source>
</evidence>
<feature type="transmembrane region" description="Helical" evidence="7">
    <location>
        <begin position="264"/>
        <end position="281"/>
    </location>
</feature>
<keyword evidence="3" id="KW-1003">Cell membrane</keyword>
<dbReference type="InterPro" id="IPR012809">
    <property type="entry name" value="ECF_CbiQ"/>
</dbReference>
<evidence type="ECO:0000256" key="3">
    <source>
        <dbReference type="ARBA" id="ARBA00022475"/>
    </source>
</evidence>
<evidence type="ECO:0000256" key="4">
    <source>
        <dbReference type="ARBA" id="ARBA00022692"/>
    </source>
</evidence>
<keyword evidence="9" id="KW-1185">Reference proteome</keyword>
<evidence type="ECO:0000256" key="6">
    <source>
        <dbReference type="ARBA" id="ARBA00023136"/>
    </source>
</evidence>
<evidence type="ECO:0000313" key="8">
    <source>
        <dbReference type="EMBL" id="TCJ18918.1"/>
    </source>
</evidence>
<feature type="transmembrane region" description="Helical" evidence="7">
    <location>
        <begin position="92"/>
        <end position="116"/>
    </location>
</feature>
<sequence length="282" mass="29905">MPEQSFVGHRHRRAGFLERMAGDLLAVLEHALVAEGLARRPGLLQRFDPRVRLFAILALIGATVAAHSLAVVYGLLLLAALLARLSHIPVGLLARGIWLSVLLFTGILALPALFLVPGEAVARLPGLGWAITAQGLASAAFLVGRALAAASFAALLILATPWPHLLKALRTLGLPSVLIVILGMTYRYVFLLLLNAHELFAARQSRQVGDLSGAEQRRLVVSGAGALLSRSMHLADEVFLAMRSRGYRGEHASLAEFELTAADWAALAIMAGALAAALAAAY</sequence>
<comment type="subcellular location">
    <subcellularLocation>
        <location evidence="1">Cell membrane</location>
        <topology evidence="1">Multi-pass membrane protein</topology>
    </subcellularLocation>
</comment>
<dbReference type="OrthoDB" id="8585740at2"/>
<reference evidence="8 9" key="1">
    <citation type="submission" date="2019-03" db="EMBL/GenBank/DDBJ databases">
        <title>Genome sequence of Thiobacillaceae bacterium LSR1, a sulfur-oxidizing bacterium isolated from freshwater sediment.</title>
        <authorList>
            <person name="Li S."/>
        </authorList>
    </citation>
    <scope>NUCLEOTIDE SEQUENCE [LARGE SCALE GENOMIC DNA]</scope>
    <source>
        <strain evidence="8 9">LSR1</strain>
    </source>
</reference>
<dbReference type="Proteomes" id="UP000295443">
    <property type="component" value="Unassembled WGS sequence"/>
</dbReference>
<name>A0A4R1BNG0_9PROT</name>
<dbReference type="GO" id="GO:0006824">
    <property type="term" value="P:cobalt ion transport"/>
    <property type="evidence" value="ECO:0007669"/>
    <property type="project" value="InterPro"/>
</dbReference>
<evidence type="ECO:0000256" key="2">
    <source>
        <dbReference type="ARBA" id="ARBA00008564"/>
    </source>
</evidence>
<dbReference type="Pfam" id="PF02361">
    <property type="entry name" value="CbiQ"/>
    <property type="match status" value="1"/>
</dbReference>
<dbReference type="GO" id="GO:0043190">
    <property type="term" value="C:ATP-binding cassette (ABC) transporter complex"/>
    <property type="evidence" value="ECO:0007669"/>
    <property type="project" value="InterPro"/>
</dbReference>
<dbReference type="InterPro" id="IPR051611">
    <property type="entry name" value="ECF_transporter_component"/>
</dbReference>
<evidence type="ECO:0000313" key="9">
    <source>
        <dbReference type="Proteomes" id="UP000295443"/>
    </source>
</evidence>
<keyword evidence="5 7" id="KW-1133">Transmembrane helix</keyword>
<dbReference type="NCBIfam" id="TIGR02454">
    <property type="entry name" value="ECF_T_CbiQ"/>
    <property type="match status" value="1"/>
</dbReference>
<keyword evidence="4 7" id="KW-0812">Transmembrane</keyword>
<organism evidence="8 9">
    <name type="scientific">Parasulfuritortus cantonensis</name>
    <dbReference type="NCBI Taxonomy" id="2528202"/>
    <lineage>
        <taxon>Bacteria</taxon>
        <taxon>Pseudomonadati</taxon>
        <taxon>Pseudomonadota</taxon>
        <taxon>Betaproteobacteria</taxon>
        <taxon>Nitrosomonadales</taxon>
        <taxon>Thiobacillaceae</taxon>
        <taxon>Parasulfuritortus</taxon>
    </lineage>
</organism>